<dbReference type="NCBIfam" id="TIGR03519">
    <property type="entry name" value="T9SS_PorP_fam"/>
    <property type="match status" value="1"/>
</dbReference>
<keyword evidence="4" id="KW-1185">Reference proteome</keyword>
<feature type="chain" id="PRO_5045537481" evidence="2">
    <location>
        <begin position="25"/>
        <end position="330"/>
    </location>
</feature>
<dbReference type="Proteomes" id="UP001598138">
    <property type="component" value="Unassembled WGS sequence"/>
</dbReference>
<sequence length="330" mass="37257">MKNITQLALGILFLLICSVEIAHAQIEPQYNLYRLNPQVYNPMTAGSRGDTSEVFVMYRQQWLGIQGAPQTFFFNGNFKWKERRGIGVNAMLDQLGPVKMTTFSGDFAYHTRLSEKWILSGGIRLGLANVALNFTGLALTNQGDPLFNADRSTGLKFNTGWGVKISKQDGFFVSFAMPRIIKYDFGELSGGYKDATYMYTMVGTKLELSDDLTLYPNAMARLATDVPLSWDVQLMANLRGKLDAGLNYRHQESIGIRLGIQASKKFYLGYVYEMPTGVVSKISNQTHEFALRFFILKDKSQRTTQRDIDPQRGPRQAPKVQSTLQEIQPR</sequence>
<protein>
    <submittedName>
        <fullName evidence="3">Type IX secretion system membrane protein PorP/SprF</fullName>
    </submittedName>
</protein>
<dbReference type="Pfam" id="PF11751">
    <property type="entry name" value="PorP_SprF"/>
    <property type="match status" value="1"/>
</dbReference>
<dbReference type="InterPro" id="IPR019861">
    <property type="entry name" value="PorP/SprF_Bacteroidetes"/>
</dbReference>
<gene>
    <name evidence="3" type="ORF">U0R10_07265</name>
</gene>
<feature type="compositionally biased region" description="Basic and acidic residues" evidence="1">
    <location>
        <begin position="302"/>
        <end position="312"/>
    </location>
</feature>
<accession>A0ABW6DFZ5</accession>
<organism evidence="3 4">
    <name type="scientific">Aquirufa avitistagni</name>
    <dbReference type="NCBI Taxonomy" id="3104728"/>
    <lineage>
        <taxon>Bacteria</taxon>
        <taxon>Pseudomonadati</taxon>
        <taxon>Bacteroidota</taxon>
        <taxon>Cytophagia</taxon>
        <taxon>Cytophagales</taxon>
        <taxon>Flectobacillaceae</taxon>
        <taxon>Aquirufa</taxon>
    </lineage>
</organism>
<evidence type="ECO:0000313" key="4">
    <source>
        <dbReference type="Proteomes" id="UP001598138"/>
    </source>
</evidence>
<evidence type="ECO:0000313" key="3">
    <source>
        <dbReference type="EMBL" id="MFD3394413.1"/>
    </source>
</evidence>
<name>A0ABW6DFZ5_9BACT</name>
<evidence type="ECO:0000256" key="1">
    <source>
        <dbReference type="SAM" id="MobiDB-lite"/>
    </source>
</evidence>
<comment type="caution">
    <text evidence="3">The sequence shown here is derived from an EMBL/GenBank/DDBJ whole genome shotgun (WGS) entry which is preliminary data.</text>
</comment>
<dbReference type="EMBL" id="JBBKXZ010000002">
    <property type="protein sequence ID" value="MFD3394413.1"/>
    <property type="molecule type" value="Genomic_DNA"/>
</dbReference>
<keyword evidence="2" id="KW-0732">Signal</keyword>
<reference evidence="3 4" key="1">
    <citation type="submission" date="2024-03" db="EMBL/GenBank/DDBJ databases">
        <title>Aquirufa genome sequencing.</title>
        <authorList>
            <person name="Pitt A."/>
            <person name="Hahn M.W."/>
        </authorList>
    </citation>
    <scope>NUCLEOTIDE SEQUENCE [LARGE SCALE GENOMIC DNA]</scope>
    <source>
        <strain evidence="3 4">OSTEICH-129V</strain>
    </source>
</reference>
<dbReference type="RefSeq" id="WP_377983295.1">
    <property type="nucleotide sequence ID" value="NZ_JBBKXZ010000002.1"/>
</dbReference>
<proteinExistence type="predicted"/>
<feature type="compositionally biased region" description="Polar residues" evidence="1">
    <location>
        <begin position="319"/>
        <end position="330"/>
    </location>
</feature>
<evidence type="ECO:0000256" key="2">
    <source>
        <dbReference type="SAM" id="SignalP"/>
    </source>
</evidence>
<feature type="region of interest" description="Disordered" evidence="1">
    <location>
        <begin position="302"/>
        <end position="330"/>
    </location>
</feature>
<feature type="signal peptide" evidence="2">
    <location>
        <begin position="1"/>
        <end position="24"/>
    </location>
</feature>